<proteinExistence type="predicted"/>
<dbReference type="EMBL" id="JAIWYP010000005">
    <property type="protein sequence ID" value="KAH3818404.1"/>
    <property type="molecule type" value="Genomic_DNA"/>
</dbReference>
<reference evidence="1" key="2">
    <citation type="submission" date="2020-11" db="EMBL/GenBank/DDBJ databases">
        <authorList>
            <person name="McCartney M.A."/>
            <person name="Auch B."/>
            <person name="Kono T."/>
            <person name="Mallez S."/>
            <person name="Becker A."/>
            <person name="Gohl D.M."/>
            <person name="Silverstein K.A.T."/>
            <person name="Koren S."/>
            <person name="Bechman K.B."/>
            <person name="Herman A."/>
            <person name="Abrahante J.E."/>
            <person name="Garbe J."/>
        </authorList>
    </citation>
    <scope>NUCLEOTIDE SEQUENCE</scope>
    <source>
        <strain evidence="1">Duluth1</strain>
        <tissue evidence="1">Whole animal</tissue>
    </source>
</reference>
<organism evidence="1 2">
    <name type="scientific">Dreissena polymorpha</name>
    <name type="common">Zebra mussel</name>
    <name type="synonym">Mytilus polymorpha</name>
    <dbReference type="NCBI Taxonomy" id="45954"/>
    <lineage>
        <taxon>Eukaryota</taxon>
        <taxon>Metazoa</taxon>
        <taxon>Spiralia</taxon>
        <taxon>Lophotrochozoa</taxon>
        <taxon>Mollusca</taxon>
        <taxon>Bivalvia</taxon>
        <taxon>Autobranchia</taxon>
        <taxon>Heteroconchia</taxon>
        <taxon>Euheterodonta</taxon>
        <taxon>Imparidentia</taxon>
        <taxon>Neoheterodontei</taxon>
        <taxon>Myida</taxon>
        <taxon>Dreissenoidea</taxon>
        <taxon>Dreissenidae</taxon>
        <taxon>Dreissena</taxon>
    </lineage>
</organism>
<evidence type="ECO:0000313" key="2">
    <source>
        <dbReference type="Proteomes" id="UP000828390"/>
    </source>
</evidence>
<evidence type="ECO:0000313" key="1">
    <source>
        <dbReference type="EMBL" id="KAH3818404.1"/>
    </source>
</evidence>
<sequence>MKSVESSDAEDASIRYNLCIRNMPEREREDTAKVVNDLLHNGLQLPHISCVQAERKRGFNDKPGAIIFKVKSDEEKMKNLKTKK</sequence>
<accession>A0A9D4JPV7</accession>
<gene>
    <name evidence="1" type="ORF">DPMN_120017</name>
</gene>
<dbReference type="AlphaFoldDB" id="A0A9D4JPV7"/>
<keyword evidence="2" id="KW-1185">Reference proteome</keyword>
<comment type="caution">
    <text evidence="1">The sequence shown here is derived from an EMBL/GenBank/DDBJ whole genome shotgun (WGS) entry which is preliminary data.</text>
</comment>
<reference evidence="1" key="1">
    <citation type="journal article" date="2019" name="bioRxiv">
        <title>The Genome of the Zebra Mussel, Dreissena polymorpha: A Resource for Invasive Species Research.</title>
        <authorList>
            <person name="McCartney M.A."/>
            <person name="Auch B."/>
            <person name="Kono T."/>
            <person name="Mallez S."/>
            <person name="Zhang Y."/>
            <person name="Obille A."/>
            <person name="Becker A."/>
            <person name="Abrahante J.E."/>
            <person name="Garbe J."/>
            <person name="Badalamenti J.P."/>
            <person name="Herman A."/>
            <person name="Mangelson H."/>
            <person name="Liachko I."/>
            <person name="Sullivan S."/>
            <person name="Sone E.D."/>
            <person name="Koren S."/>
            <person name="Silverstein K.A.T."/>
            <person name="Beckman K.B."/>
            <person name="Gohl D.M."/>
        </authorList>
    </citation>
    <scope>NUCLEOTIDE SEQUENCE</scope>
    <source>
        <strain evidence="1">Duluth1</strain>
        <tissue evidence="1">Whole animal</tissue>
    </source>
</reference>
<name>A0A9D4JPV7_DREPO</name>
<protein>
    <submittedName>
        <fullName evidence="1">Uncharacterized protein</fullName>
    </submittedName>
</protein>
<dbReference type="Proteomes" id="UP000828390">
    <property type="component" value="Unassembled WGS sequence"/>
</dbReference>